<name>A0A699ZB27_HAELA</name>
<sequence>GYLNTSTGDYSMRGYLRKNLYSNKPSMQRVYTAAQLQQLRQRLNDKPLDDRSTREQIRAVNKELRELSIDPDRLLPAGWRPLLLTVIIHSPRTDLLITAKAVAEVDPRTTEAKVKAGLRLKLLKYNVTSRQDLKVSVGLDLATFPLEVNKEPAGPAPALYQASYLKISENNTSIKLQGGKWSFQYEL</sequence>
<accession>A0A699ZB27</accession>
<gene>
    <name evidence="1" type="ORF">HaLaN_15445</name>
</gene>
<evidence type="ECO:0000313" key="2">
    <source>
        <dbReference type="Proteomes" id="UP000485058"/>
    </source>
</evidence>
<proteinExistence type="predicted"/>
<reference evidence="1 2" key="1">
    <citation type="submission" date="2020-02" db="EMBL/GenBank/DDBJ databases">
        <title>Draft genome sequence of Haematococcus lacustris strain NIES-144.</title>
        <authorList>
            <person name="Morimoto D."/>
            <person name="Nakagawa S."/>
            <person name="Yoshida T."/>
            <person name="Sawayama S."/>
        </authorList>
    </citation>
    <scope>NUCLEOTIDE SEQUENCE [LARGE SCALE GENOMIC DNA]</scope>
    <source>
        <strain evidence="1 2">NIES-144</strain>
    </source>
</reference>
<evidence type="ECO:0000313" key="1">
    <source>
        <dbReference type="EMBL" id="GFH18610.1"/>
    </source>
</evidence>
<keyword evidence="2" id="KW-1185">Reference proteome</keyword>
<dbReference type="AlphaFoldDB" id="A0A699ZB27"/>
<dbReference type="EMBL" id="BLLF01001327">
    <property type="protein sequence ID" value="GFH18610.1"/>
    <property type="molecule type" value="Genomic_DNA"/>
</dbReference>
<organism evidence="1 2">
    <name type="scientific">Haematococcus lacustris</name>
    <name type="common">Green alga</name>
    <name type="synonym">Haematococcus pluvialis</name>
    <dbReference type="NCBI Taxonomy" id="44745"/>
    <lineage>
        <taxon>Eukaryota</taxon>
        <taxon>Viridiplantae</taxon>
        <taxon>Chlorophyta</taxon>
        <taxon>core chlorophytes</taxon>
        <taxon>Chlorophyceae</taxon>
        <taxon>CS clade</taxon>
        <taxon>Chlamydomonadales</taxon>
        <taxon>Haematococcaceae</taxon>
        <taxon>Haematococcus</taxon>
    </lineage>
</organism>
<protein>
    <submittedName>
        <fullName evidence="1">Uncharacterized protein</fullName>
    </submittedName>
</protein>
<comment type="caution">
    <text evidence="1">The sequence shown here is derived from an EMBL/GenBank/DDBJ whole genome shotgun (WGS) entry which is preliminary data.</text>
</comment>
<dbReference type="Proteomes" id="UP000485058">
    <property type="component" value="Unassembled WGS sequence"/>
</dbReference>
<feature type="non-terminal residue" evidence="1">
    <location>
        <position position="1"/>
    </location>
</feature>